<keyword evidence="3" id="KW-1185">Reference proteome</keyword>
<name>A0A366S6F0_9HYPO</name>
<comment type="caution">
    <text evidence="2">The sequence shown here is derived from an EMBL/GenBank/DDBJ whole genome shotgun (WGS) entry which is preliminary data.</text>
</comment>
<feature type="chain" id="PRO_5016985413" description="Ecp2 effector protein domain-containing protein" evidence="1">
    <location>
        <begin position="20"/>
        <end position="167"/>
    </location>
</feature>
<dbReference type="AlphaFoldDB" id="A0A366S6F0"/>
<evidence type="ECO:0008006" key="4">
    <source>
        <dbReference type="Google" id="ProtNLM"/>
    </source>
</evidence>
<protein>
    <recommendedName>
        <fullName evidence="4">Ecp2 effector protein domain-containing protein</fullName>
    </recommendedName>
</protein>
<dbReference type="RefSeq" id="XP_031019485.1">
    <property type="nucleotide sequence ID" value="XM_031156462.1"/>
</dbReference>
<dbReference type="EMBL" id="QKXC01000048">
    <property type="protein sequence ID" value="RBR24894.1"/>
    <property type="molecule type" value="Genomic_DNA"/>
</dbReference>
<dbReference type="Proteomes" id="UP000253153">
    <property type="component" value="Unassembled WGS sequence"/>
</dbReference>
<feature type="signal peptide" evidence="1">
    <location>
        <begin position="1"/>
        <end position="19"/>
    </location>
</feature>
<evidence type="ECO:0000313" key="2">
    <source>
        <dbReference type="EMBL" id="RBR24894.1"/>
    </source>
</evidence>
<reference evidence="2 3" key="1">
    <citation type="submission" date="2018-06" db="EMBL/GenBank/DDBJ databases">
        <title>Fusarium incarnatum-equiseti species complex species 28.</title>
        <authorList>
            <person name="Gardiner D.M."/>
        </authorList>
    </citation>
    <scope>NUCLEOTIDE SEQUENCE [LARGE SCALE GENOMIC DNA]</scope>
    <source>
        <strain evidence="2 3">FIESC_28</strain>
    </source>
</reference>
<sequence length="167" mass="17623">MKSSLFALAFAAITPLVAAADSLYKGNEAVCGSLGVMNVAPSDIPEGVQASEIRLCADHPNGGRDRELDPKKGASLAPFENKKPIQHSPKNLFERTCALTAPYGCSDRFCWKGPGGDVTVGTTAGWTMSTTAADKIAGHVPKIAAVPARGTTRYTRYLSEKTAYFAS</sequence>
<dbReference type="GeneID" id="41991758"/>
<proteinExistence type="predicted"/>
<evidence type="ECO:0000256" key="1">
    <source>
        <dbReference type="SAM" id="SignalP"/>
    </source>
</evidence>
<accession>A0A366S6F0</accession>
<keyword evidence="1" id="KW-0732">Signal</keyword>
<organism evidence="2 3">
    <name type="scientific">Fusarium coffeatum</name>
    <dbReference type="NCBI Taxonomy" id="231269"/>
    <lineage>
        <taxon>Eukaryota</taxon>
        <taxon>Fungi</taxon>
        <taxon>Dikarya</taxon>
        <taxon>Ascomycota</taxon>
        <taxon>Pezizomycotina</taxon>
        <taxon>Sordariomycetes</taxon>
        <taxon>Hypocreomycetidae</taxon>
        <taxon>Hypocreales</taxon>
        <taxon>Nectriaceae</taxon>
        <taxon>Fusarium</taxon>
        <taxon>Fusarium incarnatum-equiseti species complex</taxon>
    </lineage>
</organism>
<evidence type="ECO:0000313" key="3">
    <source>
        <dbReference type="Proteomes" id="UP000253153"/>
    </source>
</evidence>
<gene>
    <name evidence="2" type="ORF">FIESC28_02312</name>
</gene>
<dbReference type="OrthoDB" id="3660930at2759"/>